<dbReference type="KEGG" id="nbv:T478_0962"/>
<dbReference type="RefSeq" id="WP_048105539.1">
    <property type="nucleotide sequence ID" value="NZ_CP007026.1"/>
</dbReference>
<dbReference type="Proteomes" id="UP000030944">
    <property type="component" value="Chromosome"/>
</dbReference>
<keyword evidence="4" id="KW-1185">Reference proteome</keyword>
<evidence type="ECO:0000313" key="1">
    <source>
        <dbReference type="EMBL" id="AJA92623.1"/>
    </source>
</evidence>
<reference evidence="2" key="2">
    <citation type="submission" date="2016-05" db="EMBL/GenBank/DDBJ databases">
        <authorList>
            <person name="Lavstsen T."/>
            <person name="Jespersen J.S."/>
        </authorList>
    </citation>
    <scope>NUCLEOTIDE SEQUENCE [LARGE SCALE GENOMIC DNA]</scope>
    <source>
        <strain evidence="2">U25</strain>
    </source>
</reference>
<accession>A0A0A7V1B7</accession>
<dbReference type="HOGENOM" id="CLU_1040521_0_0_2"/>
<gene>
    <name evidence="2" type="ORF">A7X95_02670</name>
    <name evidence="1" type="ORF">T478_0962</name>
</gene>
<name>A0A0A7V1B7_9ARCH</name>
<dbReference type="Proteomes" id="UP000241022">
    <property type="component" value="Unassembled WGS sequence"/>
</dbReference>
<dbReference type="EMBL" id="CP007026">
    <property type="protein sequence ID" value="AJA92623.1"/>
    <property type="molecule type" value="Genomic_DNA"/>
</dbReference>
<proteinExistence type="predicted"/>
<dbReference type="GeneID" id="24816850"/>
<dbReference type="EMBL" id="LXWN01000001">
    <property type="protein sequence ID" value="PTL88189.1"/>
    <property type="molecule type" value="Genomic_DNA"/>
</dbReference>
<evidence type="ECO:0000313" key="2">
    <source>
        <dbReference type="EMBL" id="PTL88189.1"/>
    </source>
</evidence>
<reference evidence="2 4" key="3">
    <citation type="submission" date="2018-04" db="EMBL/GenBank/DDBJ databases">
        <title>Transcriptomics of ammonia oxidizing archaea.</title>
        <authorList>
            <person name="Carini P."/>
        </authorList>
    </citation>
    <scope>NUCLEOTIDE SEQUENCE [LARGE SCALE GENOMIC DNA]</scope>
    <source>
        <strain evidence="2 4">U25</strain>
    </source>
</reference>
<dbReference type="AlphaFoldDB" id="A0A0A7V1B7"/>
<evidence type="ECO:0000313" key="4">
    <source>
        <dbReference type="Proteomes" id="UP000241022"/>
    </source>
</evidence>
<organism evidence="1 3">
    <name type="scientific">Candidatus Nitrosopelagicus brevis</name>
    <dbReference type="NCBI Taxonomy" id="1410606"/>
    <lineage>
        <taxon>Archaea</taxon>
        <taxon>Nitrososphaerota</taxon>
    </lineage>
</organism>
<protein>
    <submittedName>
        <fullName evidence="1">Uncharacterized protein</fullName>
    </submittedName>
</protein>
<evidence type="ECO:0000313" key="3">
    <source>
        <dbReference type="Proteomes" id="UP000030944"/>
    </source>
</evidence>
<dbReference type="STRING" id="1410606.T478_0962"/>
<sequence>MKPRPYSITGKFVEKLKAPKQDSTEEENSQIYSEYVPKYIQKDWQRFFTKQIYAFGKDILYERNLLLEYGFTKQKPPGDGPGTSQYSLTEQDDKIILWGFGMIFATKNDAVFLWRHEFIPKLLYVDSLPSQVWEPDQIPQCTIPKTNDEKRLMLKLLLKSMKWLERYEGWVLETCGQKYRDKSLKSQYLPSPIRLDKKWSELSQKFPKILQTFEPPEQDYNAGALEPLQSNLKQESQGTKKMCGACGDSWPEEVSFCPSCGWEGLPC</sequence>
<reference evidence="1 3" key="1">
    <citation type="journal article" date="2015" name="Proc. Natl. Acad. Sci. U.S.A.">
        <title>Genomic and proteomic characterization of "Candidatus Nitrosopelagicus brevis": An ammonia-oxidizing archaeon from the open ocean.</title>
        <authorList>
            <person name="Santoro A.E."/>
            <person name="Dupont C.L."/>
            <person name="Richter R.A."/>
            <person name="Craig M.T."/>
            <person name="Carini P."/>
            <person name="McIlvin M.R."/>
            <person name="Yang Y."/>
            <person name="Orsi W.D."/>
            <person name="Moran D.M."/>
            <person name="Saito M.A."/>
        </authorList>
    </citation>
    <scope>NUCLEOTIDE SEQUENCE [LARGE SCALE GENOMIC DNA]</scope>
    <source>
        <strain evidence="1">CN25</strain>
        <strain evidence="3">V2</strain>
    </source>
</reference>